<keyword evidence="4" id="KW-1133">Transmembrane helix</keyword>
<evidence type="ECO:0000256" key="6">
    <source>
        <dbReference type="ARBA" id="ARBA00023180"/>
    </source>
</evidence>
<dbReference type="PANTHER" id="PTHR12270">
    <property type="entry name" value="GLYCOSYLTRANSFERASE-RELATED"/>
    <property type="match status" value="1"/>
</dbReference>
<dbReference type="Pfam" id="PF13896">
    <property type="entry name" value="Glyco_transf_49"/>
    <property type="match status" value="2"/>
</dbReference>
<comment type="caution">
    <text evidence="7">The sequence shown here is derived from an EMBL/GenBank/DDBJ whole genome shotgun (WGS) entry which is preliminary data.</text>
</comment>
<comment type="subcellular location">
    <subcellularLocation>
        <location evidence="1">Membrane</location>
        <topology evidence="1">Single-pass type II membrane protein</topology>
    </subcellularLocation>
</comment>
<evidence type="ECO:0000256" key="1">
    <source>
        <dbReference type="ARBA" id="ARBA00004606"/>
    </source>
</evidence>
<keyword evidence="2" id="KW-0812">Transmembrane</keyword>
<dbReference type="PANTHER" id="PTHR12270:SF25">
    <property type="entry name" value="GLYCOSYLTRANSFERASE-LIKE PROTEIN LARGE"/>
    <property type="match status" value="1"/>
</dbReference>
<accession>A0A2Z6SPU2</accession>
<sequence>MAFSILFSITQLVKYTFGNYGIYSSELLENQPIFRTYDTHRNSPLSEMTNKHRFSKIHAYSPHALTDSIHPYHIRAESNFNPEDVTVITFVTQNRLNELVRLAESWKGPISATLHIPSKIGLTDPLIVETINSIKKIYKKKPYLRKQVDIHLITGPSTSFNETLLPTPTNFHINVARFFARTEFIFFLDFDTWPTPETHSNIKRYADILIKNNVLILPTFVFVENVENRTTQYKFPKTKDDVIHLVNRHKLGLQDYGWEINSGPTCLDSWLKADKLFHVEEYELHYRPNFVARKGGQIPWCSERFDDNKAACIFEIYLSGAELYVDPDSFLIRHHFNRDSHLVNYGGPHWQKVINSRMYTNFSREICLLYVRTFVAMNLWQSPIANHVKQECQRVLASWGSVSKFLTYLLSAFFFICLTLSRLHCLVFSKLERSLHPVSENAPNDLLTVQTSRA</sequence>
<keyword evidence="5" id="KW-0472">Membrane</keyword>
<dbReference type="InterPro" id="IPR051292">
    <property type="entry name" value="Xyl/GlcA_transferase"/>
</dbReference>
<name>A0A2Z6SPU2_9GLOM</name>
<dbReference type="Proteomes" id="UP000247702">
    <property type="component" value="Unassembled WGS sequence"/>
</dbReference>
<evidence type="ECO:0000256" key="2">
    <source>
        <dbReference type="ARBA" id="ARBA00022692"/>
    </source>
</evidence>
<evidence type="ECO:0000256" key="4">
    <source>
        <dbReference type="ARBA" id="ARBA00022989"/>
    </source>
</evidence>
<dbReference type="GO" id="GO:0042285">
    <property type="term" value="F:xylosyltransferase activity"/>
    <property type="evidence" value="ECO:0007669"/>
    <property type="project" value="TreeGrafter"/>
</dbReference>
<evidence type="ECO:0000256" key="3">
    <source>
        <dbReference type="ARBA" id="ARBA00022968"/>
    </source>
</evidence>
<evidence type="ECO:0000313" key="8">
    <source>
        <dbReference type="Proteomes" id="UP000247702"/>
    </source>
</evidence>
<keyword evidence="8" id="KW-1185">Reference proteome</keyword>
<dbReference type="STRING" id="94130.A0A2Z6SPU2"/>
<evidence type="ECO:0000313" key="7">
    <source>
        <dbReference type="EMBL" id="GBC09927.1"/>
    </source>
</evidence>
<keyword evidence="6" id="KW-0325">Glycoprotein</keyword>
<evidence type="ECO:0000256" key="5">
    <source>
        <dbReference type="ARBA" id="ARBA00023136"/>
    </source>
</evidence>
<evidence type="ECO:0008006" key="9">
    <source>
        <dbReference type="Google" id="ProtNLM"/>
    </source>
</evidence>
<keyword evidence="3" id="KW-0735">Signal-anchor</keyword>
<protein>
    <recommendedName>
        <fullName evidence="9">Glycosyltransferase family 49 protein</fullName>
    </recommendedName>
</protein>
<dbReference type="EMBL" id="BEXD01004338">
    <property type="protein sequence ID" value="GBC09927.1"/>
    <property type="molecule type" value="Genomic_DNA"/>
</dbReference>
<proteinExistence type="predicted"/>
<gene>
    <name evidence="7" type="ORF">RclHR1_09200012</name>
</gene>
<reference evidence="7 8" key="1">
    <citation type="submission" date="2017-11" db="EMBL/GenBank/DDBJ databases">
        <title>The genome of Rhizophagus clarus HR1 reveals common genetic basis of auxotrophy among arbuscular mycorrhizal fungi.</title>
        <authorList>
            <person name="Kobayashi Y."/>
        </authorList>
    </citation>
    <scope>NUCLEOTIDE SEQUENCE [LARGE SCALE GENOMIC DNA]</scope>
    <source>
        <strain evidence="7 8">HR1</strain>
    </source>
</reference>
<dbReference type="GO" id="GO:0035269">
    <property type="term" value="P:protein O-linked glycosylation via mannose"/>
    <property type="evidence" value="ECO:0007669"/>
    <property type="project" value="TreeGrafter"/>
</dbReference>
<organism evidence="7 8">
    <name type="scientific">Rhizophagus clarus</name>
    <dbReference type="NCBI Taxonomy" id="94130"/>
    <lineage>
        <taxon>Eukaryota</taxon>
        <taxon>Fungi</taxon>
        <taxon>Fungi incertae sedis</taxon>
        <taxon>Mucoromycota</taxon>
        <taxon>Glomeromycotina</taxon>
        <taxon>Glomeromycetes</taxon>
        <taxon>Glomerales</taxon>
        <taxon>Glomeraceae</taxon>
        <taxon>Rhizophagus</taxon>
    </lineage>
</organism>
<dbReference type="GO" id="GO:0016020">
    <property type="term" value="C:membrane"/>
    <property type="evidence" value="ECO:0007669"/>
    <property type="project" value="UniProtKB-SubCell"/>
</dbReference>
<dbReference type="AlphaFoldDB" id="A0A2Z6SPU2"/>
<dbReference type="GO" id="GO:0015020">
    <property type="term" value="F:glucuronosyltransferase activity"/>
    <property type="evidence" value="ECO:0007669"/>
    <property type="project" value="TreeGrafter"/>
</dbReference>